<accession>A0A1C1C687</accession>
<dbReference type="InterPro" id="IPR047122">
    <property type="entry name" value="Trans-enoyl_RdTase-like"/>
</dbReference>
<dbReference type="SUPFAM" id="SSF50129">
    <property type="entry name" value="GroES-like"/>
    <property type="match status" value="1"/>
</dbReference>
<evidence type="ECO:0000256" key="1">
    <source>
        <dbReference type="ARBA" id="ARBA00008072"/>
    </source>
</evidence>
<sequence>MSAIQQHDRSGVHRPRLKRVRAHFRRAMGIPKRWASYDGRVPSDSMNGESKQGIESIVAVSELTCPTPLDSTPSVQRALVVAQTGVYELRDTHAVPELENDTEVLIQARAVGLNPIDWKSVAYNFCLPSFPWITGREMAGVVERVGSQVSHVKPGDRVWTSTYYRDVRAGCFQEYIVVPRHTVLPIPADLSFEEAACLGVAALTASMALWKWLSVPMPKVKAWNRGSGRQNPQHSSGDSGYQSSLSRSSLLDGTQVPEEAAQEEWILIWGGSTVTGQFATQIARLAGLKPITVCSSRTAKLSEERGAEHVVIRDDREPSALVEEISRVTKGRITRALDLVGPSTARLCLHACSTPSQRETFGDRKILFAPLAMMKDTDEVPDNVTVEVVEMKHFVLDSESALYGQTLNDLIENKMLQLPPLEILDGGLDAVEAGLEMVRQGDRGGRKVVITVQ</sequence>
<dbReference type="InterPro" id="IPR011032">
    <property type="entry name" value="GroES-like_sf"/>
</dbReference>
<reference evidence="6" key="1">
    <citation type="submission" date="2015-07" db="EMBL/GenBank/DDBJ databases">
        <authorList>
            <person name="Teixeira M.M."/>
            <person name="Souza R.C."/>
            <person name="Almeida L.G."/>
            <person name="Vicente V.A."/>
            <person name="de Hoog S."/>
            <person name="Bocca A.L."/>
            <person name="de Almeida S.R."/>
            <person name="Vasconcelos A.T."/>
            <person name="Felipe M.S."/>
        </authorList>
    </citation>
    <scope>NUCLEOTIDE SEQUENCE [LARGE SCALE GENOMIC DNA]</scope>
    <source>
        <strain evidence="6">KSF</strain>
    </source>
</reference>
<gene>
    <name evidence="5" type="ORF">CLCR_00105</name>
</gene>
<dbReference type="VEuPathDB" id="FungiDB:CLCR_00105"/>
<protein>
    <submittedName>
        <fullName evidence="5">Oxidoreductase, zinc-binding dehydrogenase family</fullName>
    </submittedName>
</protein>
<dbReference type="CDD" id="cd08249">
    <property type="entry name" value="enoyl_reductase_like"/>
    <property type="match status" value="1"/>
</dbReference>
<dbReference type="OrthoDB" id="10257049at2759"/>
<evidence type="ECO:0000256" key="2">
    <source>
        <dbReference type="ARBA" id="ARBA00023002"/>
    </source>
</evidence>
<proteinExistence type="inferred from homology"/>
<dbReference type="AlphaFoldDB" id="A0A1C1C687"/>
<dbReference type="Gene3D" id="3.90.180.10">
    <property type="entry name" value="Medium-chain alcohol dehydrogenases, catalytic domain"/>
    <property type="match status" value="1"/>
</dbReference>
<dbReference type="PANTHER" id="PTHR45348">
    <property type="entry name" value="HYPOTHETICAL OXIDOREDUCTASE (EUROFUNG)"/>
    <property type="match status" value="1"/>
</dbReference>
<dbReference type="STRING" id="86049.A0A1C1C687"/>
<feature type="domain" description="Enoyl reductase (ER)" evidence="4">
    <location>
        <begin position="85"/>
        <end position="449"/>
    </location>
</feature>
<dbReference type="EMBL" id="LGRB01000022">
    <property type="protein sequence ID" value="OCT44054.1"/>
    <property type="molecule type" value="Genomic_DNA"/>
</dbReference>
<keyword evidence="2" id="KW-0560">Oxidoreductase</keyword>
<evidence type="ECO:0000313" key="5">
    <source>
        <dbReference type="EMBL" id="OCT44054.1"/>
    </source>
</evidence>
<dbReference type="SUPFAM" id="SSF51735">
    <property type="entry name" value="NAD(P)-binding Rossmann-fold domains"/>
    <property type="match status" value="1"/>
</dbReference>
<dbReference type="PANTHER" id="PTHR45348:SF2">
    <property type="entry name" value="ZINC-TYPE ALCOHOL DEHYDROGENASE-LIKE PROTEIN C2E1P3.01"/>
    <property type="match status" value="1"/>
</dbReference>
<organism evidence="5 6">
    <name type="scientific">Cladophialophora carrionii</name>
    <dbReference type="NCBI Taxonomy" id="86049"/>
    <lineage>
        <taxon>Eukaryota</taxon>
        <taxon>Fungi</taxon>
        <taxon>Dikarya</taxon>
        <taxon>Ascomycota</taxon>
        <taxon>Pezizomycotina</taxon>
        <taxon>Eurotiomycetes</taxon>
        <taxon>Chaetothyriomycetidae</taxon>
        <taxon>Chaetothyriales</taxon>
        <taxon>Herpotrichiellaceae</taxon>
        <taxon>Cladophialophora</taxon>
    </lineage>
</organism>
<evidence type="ECO:0000313" key="6">
    <source>
        <dbReference type="Proteomes" id="UP000094526"/>
    </source>
</evidence>
<dbReference type="Pfam" id="PF08240">
    <property type="entry name" value="ADH_N"/>
    <property type="match status" value="1"/>
</dbReference>
<name>A0A1C1C687_9EURO</name>
<feature type="compositionally biased region" description="Low complexity" evidence="3">
    <location>
        <begin position="235"/>
        <end position="246"/>
    </location>
</feature>
<dbReference type="Proteomes" id="UP000094526">
    <property type="component" value="Unassembled WGS sequence"/>
</dbReference>
<evidence type="ECO:0000256" key="3">
    <source>
        <dbReference type="SAM" id="MobiDB-lite"/>
    </source>
</evidence>
<keyword evidence="6" id="KW-1185">Reference proteome</keyword>
<dbReference type="InterPro" id="IPR036291">
    <property type="entry name" value="NAD(P)-bd_dom_sf"/>
</dbReference>
<dbReference type="InterPro" id="IPR013154">
    <property type="entry name" value="ADH-like_N"/>
</dbReference>
<dbReference type="SMART" id="SM00829">
    <property type="entry name" value="PKS_ER"/>
    <property type="match status" value="1"/>
</dbReference>
<comment type="caution">
    <text evidence="5">The sequence shown here is derived from an EMBL/GenBank/DDBJ whole genome shotgun (WGS) entry which is preliminary data.</text>
</comment>
<dbReference type="VEuPathDB" id="FungiDB:G647_06334"/>
<feature type="region of interest" description="Disordered" evidence="3">
    <location>
        <begin position="223"/>
        <end position="246"/>
    </location>
</feature>
<dbReference type="Gene3D" id="3.40.50.720">
    <property type="entry name" value="NAD(P)-binding Rossmann-like Domain"/>
    <property type="match status" value="1"/>
</dbReference>
<dbReference type="InterPro" id="IPR020843">
    <property type="entry name" value="ER"/>
</dbReference>
<dbReference type="GO" id="GO:0016651">
    <property type="term" value="F:oxidoreductase activity, acting on NAD(P)H"/>
    <property type="evidence" value="ECO:0007669"/>
    <property type="project" value="InterPro"/>
</dbReference>
<evidence type="ECO:0000259" key="4">
    <source>
        <dbReference type="SMART" id="SM00829"/>
    </source>
</evidence>
<comment type="similarity">
    <text evidence="1">Belongs to the zinc-containing alcohol dehydrogenase family.</text>
</comment>